<accession>A0A9X7XVI1</accession>
<organism evidence="3 4">
    <name type="scientific">Lactobacillus johnsonii</name>
    <dbReference type="NCBI Taxonomy" id="33959"/>
    <lineage>
        <taxon>Bacteria</taxon>
        <taxon>Bacillati</taxon>
        <taxon>Bacillota</taxon>
        <taxon>Bacilli</taxon>
        <taxon>Lactobacillales</taxon>
        <taxon>Lactobacillaceae</taxon>
        <taxon>Lactobacillus</taxon>
    </lineage>
</organism>
<dbReference type="InterPro" id="IPR036165">
    <property type="entry name" value="YefM-like_sf"/>
</dbReference>
<evidence type="ECO:0000313" key="4">
    <source>
        <dbReference type="Proteomes" id="UP000464749"/>
    </source>
</evidence>
<dbReference type="EMBL" id="CP040855">
    <property type="protein sequence ID" value="QIA88533.1"/>
    <property type="molecule type" value="Genomic_DNA"/>
</dbReference>
<dbReference type="Pfam" id="PF02604">
    <property type="entry name" value="PhdYeFM_antitox"/>
    <property type="match status" value="1"/>
</dbReference>
<comment type="similarity">
    <text evidence="1 2">Belongs to the phD/YefM antitoxin family.</text>
</comment>
<keyword evidence="3" id="KW-0614">Plasmid</keyword>
<dbReference type="Proteomes" id="UP000464749">
    <property type="component" value="Plasmid unnamed1"/>
</dbReference>
<name>A0A9X7XVI1_LACJH</name>
<dbReference type="AlphaFoldDB" id="A0A9X7XVI1"/>
<dbReference type="SUPFAM" id="SSF143120">
    <property type="entry name" value="YefM-like"/>
    <property type="match status" value="1"/>
</dbReference>
<geneLocation type="plasmid" evidence="3 4">
    <name>unnamed1</name>
</geneLocation>
<dbReference type="RefSeq" id="WP_163588913.1">
    <property type="nucleotide sequence ID" value="NZ_CP040855.1"/>
</dbReference>
<evidence type="ECO:0000256" key="2">
    <source>
        <dbReference type="RuleBase" id="RU362080"/>
    </source>
</evidence>
<dbReference type="InterPro" id="IPR051405">
    <property type="entry name" value="phD/YefM_antitoxin"/>
</dbReference>
<gene>
    <name evidence="3" type="ORF">FEE39_09830</name>
</gene>
<dbReference type="PANTHER" id="PTHR33713:SF6">
    <property type="entry name" value="ANTITOXIN YEFM"/>
    <property type="match status" value="1"/>
</dbReference>
<dbReference type="InterPro" id="IPR006442">
    <property type="entry name" value="Antitoxin_Phd/YefM"/>
</dbReference>
<protein>
    <recommendedName>
        <fullName evidence="2">Antitoxin</fullName>
    </recommendedName>
</protein>
<dbReference type="Gene3D" id="3.40.1620.10">
    <property type="entry name" value="YefM-like domain"/>
    <property type="match status" value="1"/>
</dbReference>
<proteinExistence type="inferred from homology"/>
<reference evidence="3 4" key="1">
    <citation type="submission" date="2019-06" db="EMBL/GenBank/DDBJ databases">
        <title>Whole genome sequencing of Lactobacillus johnsonii strain G2A.</title>
        <authorList>
            <person name="Conlan S."/>
            <person name="Thomas P.J."/>
            <person name="Mullikin J."/>
            <person name="Singer J."/>
            <person name="Weaver C."/>
            <person name="Segre J.A."/>
        </authorList>
    </citation>
    <scope>NUCLEOTIDE SEQUENCE [LARGE SCALE GENOMIC DNA]</scope>
    <source>
        <strain evidence="3 4">G2A</strain>
        <plasmid evidence="3 4">unnamed1</plasmid>
    </source>
</reference>
<sequence>MENIIYNPTNARKNLYQIIKDVNKNHMPITIKSHGKDSESAVLLSSADWNAIQETLYLAEHGVAKVIKDRENDNSGWTNIDDIDWDKL</sequence>
<dbReference type="PANTHER" id="PTHR33713">
    <property type="entry name" value="ANTITOXIN YAFN-RELATED"/>
    <property type="match status" value="1"/>
</dbReference>
<evidence type="ECO:0000256" key="1">
    <source>
        <dbReference type="ARBA" id="ARBA00009981"/>
    </source>
</evidence>
<comment type="function">
    <text evidence="2">Antitoxin component of a type II toxin-antitoxin (TA) system.</text>
</comment>
<dbReference type="NCBIfam" id="TIGR01552">
    <property type="entry name" value="phd_fam"/>
    <property type="match status" value="1"/>
</dbReference>
<evidence type="ECO:0000313" key="3">
    <source>
        <dbReference type="EMBL" id="QIA88533.1"/>
    </source>
</evidence>